<feature type="compositionally biased region" description="Acidic residues" evidence="3">
    <location>
        <begin position="227"/>
        <end position="248"/>
    </location>
</feature>
<evidence type="ECO:0000256" key="1">
    <source>
        <dbReference type="ARBA" id="ARBA00009078"/>
    </source>
</evidence>
<proteinExistence type="inferred from homology"/>
<keyword evidence="5" id="KW-1185">Reference proteome</keyword>
<accession>A0A316UCA4</accession>
<dbReference type="EMBL" id="KZ819322">
    <property type="protein sequence ID" value="PWN22867.1"/>
    <property type="molecule type" value="Genomic_DNA"/>
</dbReference>
<dbReference type="RefSeq" id="XP_025350027.1">
    <property type="nucleotide sequence ID" value="XM_025491625.1"/>
</dbReference>
<evidence type="ECO:0000313" key="5">
    <source>
        <dbReference type="Proteomes" id="UP000245942"/>
    </source>
</evidence>
<dbReference type="GO" id="GO:0030688">
    <property type="term" value="C:preribosome, small subunit precursor"/>
    <property type="evidence" value="ECO:0007669"/>
    <property type="project" value="TreeGrafter"/>
</dbReference>
<dbReference type="GO" id="GO:0005634">
    <property type="term" value="C:nucleus"/>
    <property type="evidence" value="ECO:0007669"/>
    <property type="project" value="TreeGrafter"/>
</dbReference>
<feature type="region of interest" description="Disordered" evidence="3">
    <location>
        <begin position="262"/>
        <end position="285"/>
    </location>
</feature>
<dbReference type="GO" id="GO:0000056">
    <property type="term" value="P:ribosomal small subunit export from nucleus"/>
    <property type="evidence" value="ECO:0007669"/>
    <property type="project" value="TreeGrafter"/>
</dbReference>
<dbReference type="InterPro" id="IPR007307">
    <property type="entry name" value="Ltv1"/>
</dbReference>
<feature type="compositionally biased region" description="Basic and acidic residues" evidence="3">
    <location>
        <begin position="649"/>
        <end position="710"/>
    </location>
</feature>
<feature type="region of interest" description="Disordered" evidence="3">
    <location>
        <begin position="39"/>
        <end position="63"/>
    </location>
</feature>
<gene>
    <name evidence="4" type="ORF">BCV69DRAFT_280478</name>
</gene>
<dbReference type="STRING" id="1684307.A0A316UCA4"/>
<name>A0A316UCA4_9BASI</name>
<feature type="compositionally biased region" description="Basic residues" evidence="3">
    <location>
        <begin position="361"/>
        <end position="370"/>
    </location>
</feature>
<feature type="coiled-coil region" evidence="2">
    <location>
        <begin position="473"/>
        <end position="500"/>
    </location>
</feature>
<dbReference type="OrthoDB" id="5852896at2759"/>
<feature type="compositionally biased region" description="Low complexity" evidence="3">
    <location>
        <begin position="207"/>
        <end position="226"/>
    </location>
</feature>
<dbReference type="AlphaFoldDB" id="A0A316UCA4"/>
<feature type="region of interest" description="Disordered" evidence="3">
    <location>
        <begin position="203"/>
        <end position="248"/>
    </location>
</feature>
<evidence type="ECO:0000256" key="2">
    <source>
        <dbReference type="SAM" id="Coils"/>
    </source>
</evidence>
<dbReference type="GO" id="GO:0005829">
    <property type="term" value="C:cytosol"/>
    <property type="evidence" value="ECO:0007669"/>
    <property type="project" value="TreeGrafter"/>
</dbReference>
<feature type="compositionally biased region" description="Acidic residues" evidence="3">
    <location>
        <begin position="633"/>
        <end position="648"/>
    </location>
</feature>
<feature type="compositionally biased region" description="Low complexity" evidence="3">
    <location>
        <begin position="337"/>
        <end position="348"/>
    </location>
</feature>
<feature type="region of interest" description="Disordered" evidence="3">
    <location>
        <begin position="337"/>
        <end position="370"/>
    </location>
</feature>
<reference evidence="4 5" key="1">
    <citation type="journal article" date="2018" name="Mol. Biol. Evol.">
        <title>Broad Genomic Sampling Reveals a Smut Pathogenic Ancestry of the Fungal Clade Ustilaginomycotina.</title>
        <authorList>
            <person name="Kijpornyongpan T."/>
            <person name="Mondo S.J."/>
            <person name="Barry K."/>
            <person name="Sandor L."/>
            <person name="Lee J."/>
            <person name="Lipzen A."/>
            <person name="Pangilinan J."/>
            <person name="LaButti K."/>
            <person name="Hainaut M."/>
            <person name="Henrissat B."/>
            <person name="Grigoriev I.V."/>
            <person name="Spatafora J.W."/>
            <person name="Aime M.C."/>
        </authorList>
    </citation>
    <scope>NUCLEOTIDE SEQUENCE [LARGE SCALE GENOMIC DNA]</scope>
    <source>
        <strain evidence="4 5">MCA 4718</strain>
    </source>
</reference>
<protein>
    <submittedName>
        <fullName evidence="4">LTV-domain-containing protein</fullName>
    </submittedName>
</protein>
<dbReference type="Pfam" id="PF04180">
    <property type="entry name" value="LTV"/>
    <property type="match status" value="1"/>
</dbReference>
<comment type="similarity">
    <text evidence="1">Belongs to the LTV1 family.</text>
</comment>
<dbReference type="GO" id="GO:0042274">
    <property type="term" value="P:ribosomal small subunit biogenesis"/>
    <property type="evidence" value="ECO:0007669"/>
    <property type="project" value="InterPro"/>
</dbReference>
<dbReference type="GeneID" id="37013359"/>
<keyword evidence="2" id="KW-0175">Coiled coil</keyword>
<feature type="compositionally biased region" description="Basic and acidic residues" evidence="3">
    <location>
        <begin position="51"/>
        <end position="63"/>
    </location>
</feature>
<feature type="compositionally biased region" description="Basic and acidic residues" evidence="3">
    <location>
        <begin position="158"/>
        <end position="171"/>
    </location>
</feature>
<feature type="compositionally biased region" description="Low complexity" evidence="3">
    <location>
        <begin position="532"/>
        <end position="565"/>
    </location>
</feature>
<feature type="region of interest" description="Disordered" evidence="3">
    <location>
        <begin position="113"/>
        <end position="171"/>
    </location>
</feature>
<organism evidence="4 5">
    <name type="scientific">Pseudomicrostroma glucosiphilum</name>
    <dbReference type="NCBI Taxonomy" id="1684307"/>
    <lineage>
        <taxon>Eukaryota</taxon>
        <taxon>Fungi</taxon>
        <taxon>Dikarya</taxon>
        <taxon>Basidiomycota</taxon>
        <taxon>Ustilaginomycotina</taxon>
        <taxon>Exobasidiomycetes</taxon>
        <taxon>Microstromatales</taxon>
        <taxon>Microstromatales incertae sedis</taxon>
        <taxon>Pseudomicrostroma</taxon>
    </lineage>
</organism>
<evidence type="ECO:0000313" key="4">
    <source>
        <dbReference type="EMBL" id="PWN22867.1"/>
    </source>
</evidence>
<dbReference type="PANTHER" id="PTHR21531">
    <property type="entry name" value="LOW-TEMPERATURE VIABILITY PROTEIN LTV1-RELATED"/>
    <property type="match status" value="1"/>
</dbReference>
<dbReference type="PANTHER" id="PTHR21531:SF0">
    <property type="entry name" value="PROTEIN LTV1 HOMOLOG"/>
    <property type="match status" value="1"/>
</dbReference>
<evidence type="ECO:0000256" key="3">
    <source>
        <dbReference type="SAM" id="MobiDB-lite"/>
    </source>
</evidence>
<sequence length="723" mass="78926">MPPKSIWRSADAQHFTLVHRSQRDPLINDPDAPTRVLAATQRRQGKGQPVSRKELEDEFKGKDRKNIGEAAQYGVYFDDTEYDYMQHLRPIGGTYNAQRGGKDEEMDVDVVMLPGPEGTAQDKGKAKAGGNLTFKDEAGPSKGGLDLPEEVLANNNEMPRDWARGTEEEGGLRLDMDPHLRQALEALDDEAFLVGKAKQRRLEASKRAAMAASEASATASSSSQPAESEEEISLDDFDFDGTDDFDDESEFDDLFATVIKSGEYDPDSAADEEWRKLPPGGDEALYLTPADKARQKLQEGGGDDASLSLTDRVALFKQGLAPGAVAVADEKPSALPAAAAKTRKAPSSMGGSSIFGDGPGKKSKPGSKARHAMSFYAPSADGGSTAWSMSSSAMARNAGLRGLDDNFDRLEQIYEQDVDEEDEEDEEGGFVREDFESILDEFLEKHEVIAGKLKQRLGAPESSAIEKLDMIRKEIGQAKIDQWLNEREETQEEIDKDIESKIRIVGLRSNEWDVETIQTTKTNVSNHPRMLSSRGSSVASGSSFRPATLGGLSSRSNGSTSNGGSEDFESIPKVRVNPRTGMSEVVGWTKQRKSKVDDDSASLPDLVSLSIDGKLGEDDDGSGPPPSSSMTEGSDDQEEDSGDDTETEESVRQTIKRDRNESKEEKKARKEAAKQQKQERKKEKSERKAEFANERKRQVKMDAGRLKDGGAADLRVGAGRKLG</sequence>
<dbReference type="Proteomes" id="UP000245942">
    <property type="component" value="Unassembled WGS sequence"/>
</dbReference>
<feature type="region of interest" description="Disordered" evidence="3">
    <location>
        <begin position="519"/>
        <end position="723"/>
    </location>
</feature>